<proteinExistence type="predicted"/>
<feature type="compositionally biased region" description="Basic residues" evidence="1">
    <location>
        <begin position="133"/>
        <end position="142"/>
    </location>
</feature>
<reference evidence="3" key="1">
    <citation type="journal article" date="2019" name="Int. J. Syst. Evol. Microbiol.">
        <title>The Global Catalogue of Microorganisms (GCM) 10K type strain sequencing project: providing services to taxonomists for standard genome sequencing and annotation.</title>
        <authorList>
            <consortium name="The Broad Institute Genomics Platform"/>
            <consortium name="The Broad Institute Genome Sequencing Center for Infectious Disease"/>
            <person name="Wu L."/>
            <person name="Ma J."/>
        </authorList>
    </citation>
    <scope>NUCLEOTIDE SEQUENCE [LARGE SCALE GENOMIC DNA]</scope>
    <source>
        <strain evidence="3">JCM 4594</strain>
    </source>
</reference>
<sequence>MAPIRHGLDRAWELATSPGRLPDWTPEAESLHVLTPGSSATWPCGARRKVLWHLHQPERTAHAVSLKVVTAGQWRGAVAELATDVDPRCGGTTVTVPALPLGTYWIEVSQHSELLAYSSPFVIGPAAGARTPQGRRRSRTARPRASGYRTCRTV</sequence>
<comment type="caution">
    <text evidence="2">The sequence shown here is derived from an EMBL/GenBank/DDBJ whole genome shotgun (WGS) entry which is preliminary data.</text>
</comment>
<dbReference type="SUPFAM" id="SSF55961">
    <property type="entry name" value="Bet v1-like"/>
    <property type="match status" value="1"/>
</dbReference>
<name>A0ABQ2ZLB9_9ACTN</name>
<gene>
    <name evidence="2" type="ORF">GCM10010326_05420</name>
</gene>
<dbReference type="GeneID" id="96288566"/>
<protein>
    <submittedName>
        <fullName evidence="2">Uncharacterized protein</fullName>
    </submittedName>
</protein>
<dbReference type="Proteomes" id="UP000600946">
    <property type="component" value="Unassembled WGS sequence"/>
</dbReference>
<evidence type="ECO:0000313" key="2">
    <source>
        <dbReference type="EMBL" id="GGY16354.1"/>
    </source>
</evidence>
<keyword evidence="3" id="KW-1185">Reference proteome</keyword>
<evidence type="ECO:0000256" key="1">
    <source>
        <dbReference type="SAM" id="MobiDB-lite"/>
    </source>
</evidence>
<evidence type="ECO:0000313" key="3">
    <source>
        <dbReference type="Proteomes" id="UP000600946"/>
    </source>
</evidence>
<dbReference type="EMBL" id="BMUU01000001">
    <property type="protein sequence ID" value="GGY16354.1"/>
    <property type="molecule type" value="Genomic_DNA"/>
</dbReference>
<feature type="region of interest" description="Disordered" evidence="1">
    <location>
        <begin position="126"/>
        <end position="154"/>
    </location>
</feature>
<accession>A0ABQ2ZLB9</accession>
<organism evidence="2 3">
    <name type="scientific">Streptomyces xanthochromogenes</name>
    <dbReference type="NCBI Taxonomy" id="67384"/>
    <lineage>
        <taxon>Bacteria</taxon>
        <taxon>Bacillati</taxon>
        <taxon>Actinomycetota</taxon>
        <taxon>Actinomycetes</taxon>
        <taxon>Kitasatosporales</taxon>
        <taxon>Streptomycetaceae</taxon>
        <taxon>Streptomyces</taxon>
    </lineage>
</organism>
<dbReference type="RefSeq" id="WP_161250437.1">
    <property type="nucleotide sequence ID" value="NZ_BMUU01000001.1"/>
</dbReference>